<evidence type="ECO:0000313" key="1">
    <source>
        <dbReference type="EMBL" id="GEP81436.1"/>
    </source>
</evidence>
<comment type="caution">
    <text evidence="1">The sequence shown here is derived from an EMBL/GenBank/DDBJ whole genome shotgun (WGS) entry which is preliminary data.</text>
</comment>
<dbReference type="RefSeq" id="WP_103295827.1">
    <property type="nucleotide sequence ID" value="NZ_BKAQ01000004.1"/>
</dbReference>
<evidence type="ECO:0000313" key="2">
    <source>
        <dbReference type="Proteomes" id="UP000321040"/>
    </source>
</evidence>
<accession>A0ABQ0XJ06</accession>
<dbReference type="EMBL" id="BKAQ01000004">
    <property type="protein sequence ID" value="GEP81436.1"/>
    <property type="molecule type" value="Genomic_DNA"/>
</dbReference>
<organism evidence="1 2">
    <name type="scientific">Staphylococcus kloosii</name>
    <dbReference type="NCBI Taxonomy" id="29384"/>
    <lineage>
        <taxon>Bacteria</taxon>
        <taxon>Bacillati</taxon>
        <taxon>Bacillota</taxon>
        <taxon>Bacilli</taxon>
        <taxon>Bacillales</taxon>
        <taxon>Staphylococcaceae</taxon>
        <taxon>Staphylococcus</taxon>
    </lineage>
</organism>
<dbReference type="Gene3D" id="1.10.8.200">
    <property type="entry name" value="Replisome organizer (g39p helicase loader/inhibitor protein)"/>
    <property type="match status" value="1"/>
</dbReference>
<reference evidence="1 2" key="1">
    <citation type="submission" date="2019-07" db="EMBL/GenBank/DDBJ databases">
        <title>Whole genome shotgun sequence of Staphylococcus kloosii NBRC 109624.</title>
        <authorList>
            <person name="Hosoyama A."/>
            <person name="Uohara A."/>
            <person name="Ohji S."/>
            <person name="Ichikawa N."/>
        </authorList>
    </citation>
    <scope>NUCLEOTIDE SEQUENCE [LARGE SCALE GENOMIC DNA]</scope>
    <source>
        <strain evidence="1 2">NBRC 109624</strain>
    </source>
</reference>
<dbReference type="Proteomes" id="UP000321040">
    <property type="component" value="Unassembled WGS sequence"/>
</dbReference>
<dbReference type="GeneID" id="69905826"/>
<keyword evidence="2" id="KW-1185">Reference proteome</keyword>
<sequence length="122" mass="14724">MPMNKKEAFEIIELVSNVYNMEFTEKKLDLWIDFLCEDGDYEPSLKMAKKYIKDGNVYPPKIPNILRHFPKVFKEEEPDDKTKSHRWKMANDPEYVESRKRALEQFRQKVAEFDRRGDDFVE</sequence>
<gene>
    <name evidence="1" type="ORF">SKL01_06140</name>
</gene>
<protein>
    <recommendedName>
        <fullName evidence="3">Replicative helicase inhibitor G39P N-terminal domain-containing protein</fullName>
    </recommendedName>
</protein>
<evidence type="ECO:0008006" key="3">
    <source>
        <dbReference type="Google" id="ProtNLM"/>
    </source>
</evidence>
<proteinExistence type="predicted"/>
<name>A0ABQ0XJ06_9STAP</name>